<keyword evidence="2" id="KW-1185">Reference proteome</keyword>
<accession>A0A5C6LU61</accession>
<dbReference type="SUPFAM" id="SSF52833">
    <property type="entry name" value="Thioredoxin-like"/>
    <property type="match status" value="1"/>
</dbReference>
<dbReference type="OrthoDB" id="1120316at2"/>
<comment type="caution">
    <text evidence="1">The sequence shown here is derived from an EMBL/GenBank/DDBJ whole genome shotgun (WGS) entry which is preliminary data.</text>
</comment>
<dbReference type="AlphaFoldDB" id="A0A5C6LU61"/>
<evidence type="ECO:0000313" key="2">
    <source>
        <dbReference type="Proteomes" id="UP000318815"/>
    </source>
</evidence>
<dbReference type="Gene3D" id="3.40.30.10">
    <property type="entry name" value="Glutaredoxin"/>
    <property type="match status" value="1"/>
</dbReference>
<dbReference type="RefSeq" id="WP_146305364.1">
    <property type="nucleotide sequence ID" value="NZ_VOHS01000010.1"/>
</dbReference>
<reference evidence="1 2" key="1">
    <citation type="submission" date="2019-08" db="EMBL/GenBank/DDBJ databases">
        <title>Whole genome sequencing of chitin degrading bacteria Chitinophaga pinensis YS16.</title>
        <authorList>
            <person name="Singh R.P."/>
            <person name="Manchanda G."/>
            <person name="Maurya I.K."/>
            <person name="Joshi N.K."/>
            <person name="Srivastava A.K."/>
        </authorList>
    </citation>
    <scope>NUCLEOTIDE SEQUENCE [LARGE SCALE GENOMIC DNA]</scope>
    <source>
        <strain evidence="1 2">YS-16</strain>
    </source>
</reference>
<name>A0A5C6LU61_9BACT</name>
<protein>
    <submittedName>
        <fullName evidence="1">Uncharacterized protein</fullName>
    </submittedName>
</protein>
<dbReference type="InterPro" id="IPR036249">
    <property type="entry name" value="Thioredoxin-like_sf"/>
</dbReference>
<dbReference type="EMBL" id="VOHS01000010">
    <property type="protein sequence ID" value="TWW00098.1"/>
    <property type="molecule type" value="Genomic_DNA"/>
</dbReference>
<organism evidence="1 2">
    <name type="scientific">Chitinophaga pinensis</name>
    <dbReference type="NCBI Taxonomy" id="79329"/>
    <lineage>
        <taxon>Bacteria</taxon>
        <taxon>Pseudomonadati</taxon>
        <taxon>Bacteroidota</taxon>
        <taxon>Chitinophagia</taxon>
        <taxon>Chitinophagales</taxon>
        <taxon>Chitinophagaceae</taxon>
        <taxon>Chitinophaga</taxon>
    </lineage>
</organism>
<proteinExistence type="predicted"/>
<evidence type="ECO:0000313" key="1">
    <source>
        <dbReference type="EMBL" id="TWW00098.1"/>
    </source>
</evidence>
<sequence length="63" mass="7256">MPGIKGEHYRLSTDQFNQLSAMFKIVGIPHYAIVDKHGVIVNSNFGWTQNDQVKEQLLRLENE</sequence>
<gene>
    <name evidence="1" type="ORF">FEF09_12160</name>
</gene>
<dbReference type="Proteomes" id="UP000318815">
    <property type="component" value="Unassembled WGS sequence"/>
</dbReference>